<dbReference type="Proteomes" id="UP000185655">
    <property type="component" value="Unassembled WGS sequence"/>
</dbReference>
<name>A0A1K2H988_9LACT</name>
<proteinExistence type="predicted"/>
<dbReference type="EMBL" id="FPKS01000003">
    <property type="protein sequence ID" value="SFZ72967.1"/>
    <property type="molecule type" value="Genomic_DNA"/>
</dbReference>
<evidence type="ECO:0000313" key="3">
    <source>
        <dbReference type="Proteomes" id="UP000185655"/>
    </source>
</evidence>
<accession>A0A1K2H988</accession>
<dbReference type="AlphaFoldDB" id="A0A1K2H988"/>
<keyword evidence="1" id="KW-1133">Transmembrane helix</keyword>
<organism evidence="2 3">
    <name type="scientific">Pseudolactococcus chungangensis CAU 28 = DSM 22330</name>
    <dbReference type="NCBI Taxonomy" id="1122154"/>
    <lineage>
        <taxon>Bacteria</taxon>
        <taxon>Bacillati</taxon>
        <taxon>Bacillota</taxon>
        <taxon>Bacilli</taxon>
        <taxon>Lactobacillales</taxon>
        <taxon>Streptococcaceae</taxon>
        <taxon>Pseudolactococcus</taxon>
    </lineage>
</organism>
<keyword evidence="1" id="KW-0472">Membrane</keyword>
<evidence type="ECO:0000256" key="1">
    <source>
        <dbReference type="SAM" id="Phobius"/>
    </source>
</evidence>
<protein>
    <submittedName>
        <fullName evidence="2">Uncharacterized protein</fullName>
    </submittedName>
</protein>
<keyword evidence="1" id="KW-0812">Transmembrane</keyword>
<dbReference type="RefSeq" id="WP_072353488.1">
    <property type="nucleotide sequence ID" value="NZ_FPKS01000003.1"/>
</dbReference>
<evidence type="ECO:0000313" key="2">
    <source>
        <dbReference type="EMBL" id="SFZ72967.1"/>
    </source>
</evidence>
<feature type="transmembrane region" description="Helical" evidence="1">
    <location>
        <begin position="33"/>
        <end position="55"/>
    </location>
</feature>
<gene>
    <name evidence="2" type="ORF">SAMN02746068_00708</name>
</gene>
<reference evidence="2 3" key="1">
    <citation type="submission" date="2016-11" db="EMBL/GenBank/DDBJ databases">
        <authorList>
            <person name="Jaros S."/>
            <person name="Januszkiewicz K."/>
            <person name="Wedrychowicz H."/>
        </authorList>
    </citation>
    <scope>NUCLEOTIDE SEQUENCE [LARGE SCALE GENOMIC DNA]</scope>
    <source>
        <strain evidence="2 3">DSM 22330</strain>
    </source>
</reference>
<sequence>MSEDTKNVETHDPSKNVIEQDKQKWYKNINTKLVLFSISFFILGVFSTFLISNVVHHNNNFYGTNMSRNFDRYDMGRNFNNFENRRFEGPCD</sequence>